<evidence type="ECO:0000256" key="2">
    <source>
        <dbReference type="PROSITE-ProRule" id="PRU00335"/>
    </source>
</evidence>
<dbReference type="PROSITE" id="PS50977">
    <property type="entry name" value="HTH_TETR_2"/>
    <property type="match status" value="1"/>
</dbReference>
<comment type="caution">
    <text evidence="4">The sequence shown here is derived from an EMBL/GenBank/DDBJ whole genome shotgun (WGS) entry which is preliminary data.</text>
</comment>
<accession>A0ABN1XQ93</accession>
<dbReference type="InterPro" id="IPR009057">
    <property type="entry name" value="Homeodomain-like_sf"/>
</dbReference>
<dbReference type="Pfam" id="PF00440">
    <property type="entry name" value="TetR_N"/>
    <property type="match status" value="1"/>
</dbReference>
<dbReference type="EMBL" id="BAAAJK010000007">
    <property type="protein sequence ID" value="GAA1387271.1"/>
    <property type="molecule type" value="Genomic_DNA"/>
</dbReference>
<keyword evidence="1 2" id="KW-0238">DNA-binding</keyword>
<dbReference type="Gene3D" id="1.10.357.10">
    <property type="entry name" value="Tetracycline Repressor, domain 2"/>
    <property type="match status" value="1"/>
</dbReference>
<feature type="DNA-binding region" description="H-T-H motif" evidence="2">
    <location>
        <begin position="32"/>
        <end position="51"/>
    </location>
</feature>
<keyword evidence="5" id="KW-1185">Reference proteome</keyword>
<proteinExistence type="predicted"/>
<organism evidence="4 5">
    <name type="scientific">Pseudonocardia kongjuensis</name>
    <dbReference type="NCBI Taxonomy" id="102227"/>
    <lineage>
        <taxon>Bacteria</taxon>
        <taxon>Bacillati</taxon>
        <taxon>Actinomycetota</taxon>
        <taxon>Actinomycetes</taxon>
        <taxon>Pseudonocardiales</taxon>
        <taxon>Pseudonocardiaceae</taxon>
        <taxon>Pseudonocardia</taxon>
    </lineage>
</organism>
<feature type="domain" description="HTH tetR-type" evidence="3">
    <location>
        <begin position="9"/>
        <end position="63"/>
    </location>
</feature>
<sequence>MPTGTPRRGQTRCRMIESTIALLRERGAAGTTIDAVLEHSGAPRGSVYHHFPGGRRELLRTPA</sequence>
<protein>
    <recommendedName>
        <fullName evidence="3">HTH tetR-type domain-containing protein</fullName>
    </recommendedName>
</protein>
<dbReference type="InterPro" id="IPR001647">
    <property type="entry name" value="HTH_TetR"/>
</dbReference>
<evidence type="ECO:0000313" key="4">
    <source>
        <dbReference type="EMBL" id="GAA1387271.1"/>
    </source>
</evidence>
<evidence type="ECO:0000313" key="5">
    <source>
        <dbReference type="Proteomes" id="UP001501414"/>
    </source>
</evidence>
<name>A0ABN1XQ93_9PSEU</name>
<reference evidence="4 5" key="1">
    <citation type="journal article" date="2019" name="Int. J. Syst. Evol. Microbiol.">
        <title>The Global Catalogue of Microorganisms (GCM) 10K type strain sequencing project: providing services to taxonomists for standard genome sequencing and annotation.</title>
        <authorList>
            <consortium name="The Broad Institute Genomics Platform"/>
            <consortium name="The Broad Institute Genome Sequencing Center for Infectious Disease"/>
            <person name="Wu L."/>
            <person name="Ma J."/>
        </authorList>
    </citation>
    <scope>NUCLEOTIDE SEQUENCE [LARGE SCALE GENOMIC DNA]</scope>
    <source>
        <strain evidence="4 5">JCM 11896</strain>
    </source>
</reference>
<evidence type="ECO:0000259" key="3">
    <source>
        <dbReference type="PROSITE" id="PS50977"/>
    </source>
</evidence>
<dbReference type="Proteomes" id="UP001501414">
    <property type="component" value="Unassembled WGS sequence"/>
</dbReference>
<gene>
    <name evidence="4" type="ORF">GCM10009613_22570</name>
</gene>
<dbReference type="SUPFAM" id="SSF46689">
    <property type="entry name" value="Homeodomain-like"/>
    <property type="match status" value="1"/>
</dbReference>
<evidence type="ECO:0000256" key="1">
    <source>
        <dbReference type="ARBA" id="ARBA00023125"/>
    </source>
</evidence>